<gene>
    <name evidence="1" type="ORF">LC603019_00834</name>
</gene>
<dbReference type="EMBL" id="LR584267">
    <property type="protein sequence ID" value="VHO00543.1"/>
    <property type="molecule type" value="Genomic_DNA"/>
</dbReference>
<keyword evidence="2" id="KW-1185">Reference proteome</keyword>
<accession>A0A5E3ZY12</accession>
<proteinExistence type="predicted"/>
<dbReference type="RefSeq" id="WP_148562327.1">
    <property type="nucleotide sequence ID" value="NZ_CP012390.1"/>
</dbReference>
<evidence type="ECO:0008006" key="3">
    <source>
        <dbReference type="Google" id="ProtNLM"/>
    </source>
</evidence>
<evidence type="ECO:0000313" key="2">
    <source>
        <dbReference type="Proteomes" id="UP000324288"/>
    </source>
</evidence>
<organism evidence="1 2">
    <name type="scientific">Lawsonella clevelandensis</name>
    <dbReference type="NCBI Taxonomy" id="1528099"/>
    <lineage>
        <taxon>Bacteria</taxon>
        <taxon>Bacillati</taxon>
        <taxon>Actinomycetota</taxon>
        <taxon>Actinomycetes</taxon>
        <taxon>Mycobacteriales</taxon>
        <taxon>Lawsonellaceae</taxon>
        <taxon>Lawsonella</taxon>
    </lineage>
</organism>
<name>A0A5E3ZY12_9ACTN</name>
<sequence>MLRVALTVERFSPMMSSFSLTSPGKKLTAVAFVCTVLGGLAGCDNQSVLNDNTSASWSSSSQRNPDHIYANHTEGVEPDQSWDSVKTGEDVDRNLAIYRKWGLKQTSDWLAICNQVNVSALRKVGFDPQKDLLNRDGGVGKYSCYWSHNKGQIQFFFSQEKSLDEANHRDGFELRGVVKRDGRSYYMGHIKFVGEGTSLQGFECSLNYEHDGVAYAAAITGKDPKSHDEACNELMSIVTKVE</sequence>
<dbReference type="OrthoDB" id="9803968at2"/>
<dbReference type="Proteomes" id="UP000324288">
    <property type="component" value="Chromosome"/>
</dbReference>
<dbReference type="AlphaFoldDB" id="A0A5E3ZY12"/>
<reference evidence="1 2" key="1">
    <citation type="submission" date="2019-04" db="EMBL/GenBank/DDBJ databases">
        <authorList>
            <person name="Seth-Smith MB H."/>
            <person name="Seth-Smith H."/>
        </authorList>
    </citation>
    <scope>NUCLEOTIDE SEQUENCE [LARGE SCALE GENOMIC DNA]</scope>
    <source>
        <strain evidence="1">USB-603019</strain>
    </source>
</reference>
<protein>
    <recommendedName>
        <fullName evidence="3">DUF3558 domain-containing protein</fullName>
    </recommendedName>
</protein>
<evidence type="ECO:0000313" key="1">
    <source>
        <dbReference type="EMBL" id="VHO00543.1"/>
    </source>
</evidence>